<gene>
    <name evidence="2" type="ORF">KDA82_16080</name>
</gene>
<comment type="caution">
    <text evidence="2">The sequence shown here is derived from an EMBL/GenBank/DDBJ whole genome shotgun (WGS) entry which is preliminary data.</text>
</comment>
<sequence length="187" mass="19490">MTTSRDDASAPGAHTPVAAASGLVLVEKGLFRLSDPQAGPLRPAPDPTEDTPVTTGSGPDLALFLSALEDADVWAVLELWAGPAPEPEGPWEVRVSHVVEVTGPDVALVSGVSALGTECVLPVPAGAYTLEARCRGRAAAREAFHTWLAAEDDDADSEPPTGLEHWHLRLHTAGPGPHPEIGEPPTR</sequence>
<evidence type="ECO:0000313" key="2">
    <source>
        <dbReference type="EMBL" id="MBR7674507.1"/>
    </source>
</evidence>
<proteinExistence type="predicted"/>
<evidence type="ECO:0000313" key="3">
    <source>
        <dbReference type="Proteomes" id="UP000675554"/>
    </source>
</evidence>
<dbReference type="EMBL" id="JAGSMN010000351">
    <property type="protein sequence ID" value="MBR7674507.1"/>
    <property type="molecule type" value="Genomic_DNA"/>
</dbReference>
<dbReference type="AlphaFoldDB" id="A0A8T4IX96"/>
<name>A0A8T4IX96_9ACTN</name>
<organism evidence="2 3">
    <name type="scientific">Streptomyces daliensis</name>
    <dbReference type="NCBI Taxonomy" id="299421"/>
    <lineage>
        <taxon>Bacteria</taxon>
        <taxon>Bacillati</taxon>
        <taxon>Actinomycetota</taxon>
        <taxon>Actinomycetes</taxon>
        <taxon>Kitasatosporales</taxon>
        <taxon>Streptomycetaceae</taxon>
        <taxon>Streptomyces</taxon>
    </lineage>
</organism>
<keyword evidence="3" id="KW-1185">Reference proteome</keyword>
<accession>A0A8T4IX96</accession>
<feature type="region of interest" description="Disordered" evidence="1">
    <location>
        <begin position="35"/>
        <end position="58"/>
    </location>
</feature>
<dbReference type="Proteomes" id="UP000675554">
    <property type="component" value="Unassembled WGS sequence"/>
</dbReference>
<reference evidence="2" key="1">
    <citation type="submission" date="2021-04" db="EMBL/GenBank/DDBJ databases">
        <title>Sequencing of actinobacteria type strains.</title>
        <authorList>
            <person name="Nguyen G.-S."/>
            <person name="Wentzel A."/>
        </authorList>
    </citation>
    <scope>NUCLEOTIDE SEQUENCE</scope>
    <source>
        <strain evidence="2">DSM 42095</strain>
    </source>
</reference>
<protein>
    <submittedName>
        <fullName evidence="2">Uncharacterized protein</fullName>
    </submittedName>
</protein>
<evidence type="ECO:0000256" key="1">
    <source>
        <dbReference type="SAM" id="MobiDB-lite"/>
    </source>
</evidence>